<evidence type="ECO:0000313" key="1">
    <source>
        <dbReference type="EMBL" id="MBB6059467.1"/>
    </source>
</evidence>
<reference evidence="1 2" key="1">
    <citation type="submission" date="2020-08" db="EMBL/GenBank/DDBJ databases">
        <title>Genomic Encyclopedia of Type Strains, Phase IV (KMG-IV): sequencing the most valuable type-strain genomes for metagenomic binning, comparative biology and taxonomic classification.</title>
        <authorList>
            <person name="Goeker M."/>
        </authorList>
    </citation>
    <scope>NUCLEOTIDE SEQUENCE [LARGE SCALE GENOMIC DNA]</scope>
    <source>
        <strain evidence="1 2">DSM 26718</strain>
    </source>
</reference>
<evidence type="ECO:0000313" key="2">
    <source>
        <dbReference type="Proteomes" id="UP000532746"/>
    </source>
</evidence>
<comment type="caution">
    <text evidence="1">The sequence shown here is derived from an EMBL/GenBank/DDBJ whole genome shotgun (WGS) entry which is preliminary data.</text>
</comment>
<gene>
    <name evidence="1" type="ORF">HNQ93_002327</name>
</gene>
<name>A0A7W9WDA2_9BACT</name>
<dbReference type="AlphaFoldDB" id="A0A7W9WDA2"/>
<organism evidence="1 2">
    <name type="scientific">Hymenobacter luteus</name>
    <dbReference type="NCBI Taxonomy" id="1411122"/>
    <lineage>
        <taxon>Bacteria</taxon>
        <taxon>Pseudomonadati</taxon>
        <taxon>Bacteroidota</taxon>
        <taxon>Cytophagia</taxon>
        <taxon>Cytophagales</taxon>
        <taxon>Hymenobacteraceae</taxon>
        <taxon>Hymenobacter</taxon>
    </lineage>
</organism>
<dbReference type="RefSeq" id="WP_183404048.1">
    <property type="nucleotide sequence ID" value="NZ_JACHGG010000003.1"/>
</dbReference>
<dbReference type="Proteomes" id="UP000532746">
    <property type="component" value="Unassembled WGS sequence"/>
</dbReference>
<keyword evidence="2" id="KW-1185">Reference proteome</keyword>
<proteinExistence type="predicted"/>
<protein>
    <submittedName>
        <fullName evidence="1">Uncharacterized protein</fullName>
    </submittedName>
</protein>
<accession>A0A7W9WDA2</accession>
<dbReference type="EMBL" id="JACHGG010000003">
    <property type="protein sequence ID" value="MBB6059467.1"/>
    <property type="molecule type" value="Genomic_DNA"/>
</dbReference>
<sequence length="153" mass="16940">MEKRNVPFGEIEQIVKRLEGQRAWRSRAGTGTGSIFTLQFGPALSSDETTGAFSLMVFCAWRIVKGNTIVCTWHSDSESVLAPMLKALEGTVVTKATLSECGDLVIHFSANYVLQIWNDEPVSGADSWFIGYKGIEYYSVEPDRGFVYELSGD</sequence>